<feature type="region of interest" description="Disordered" evidence="1">
    <location>
        <begin position="58"/>
        <end position="77"/>
    </location>
</feature>
<evidence type="ECO:0000313" key="3">
    <source>
        <dbReference type="EMBL" id="AMP11407.1"/>
    </source>
</evidence>
<gene>
    <name evidence="3" type="ORF">CAter282_3726</name>
</gene>
<name>A0A127QN27_9BURK</name>
<feature type="chain" id="PRO_5007278051" description="Lipoprotein" evidence="2">
    <location>
        <begin position="30"/>
        <end position="114"/>
    </location>
</feature>
<evidence type="ECO:0008006" key="5">
    <source>
        <dbReference type="Google" id="ProtNLM"/>
    </source>
</evidence>
<evidence type="ECO:0000256" key="2">
    <source>
        <dbReference type="SAM" id="SignalP"/>
    </source>
</evidence>
<dbReference type="Proteomes" id="UP000071778">
    <property type="component" value="Chromosome"/>
</dbReference>
<organism evidence="3 4">
    <name type="scientific">Collimonas arenae</name>
    <dbReference type="NCBI Taxonomy" id="279058"/>
    <lineage>
        <taxon>Bacteria</taxon>
        <taxon>Pseudomonadati</taxon>
        <taxon>Pseudomonadota</taxon>
        <taxon>Betaproteobacteria</taxon>
        <taxon>Burkholderiales</taxon>
        <taxon>Oxalobacteraceae</taxon>
        <taxon>Collimonas</taxon>
    </lineage>
</organism>
<dbReference type="AlphaFoldDB" id="A0A127QN27"/>
<keyword evidence="4" id="KW-1185">Reference proteome</keyword>
<sequence length="114" mass="13054">MLNVKNLNKAAALMMVVGVFATAATSSYADTTWQKNHPRREQVNNRLKNQNRRIHNEVKEGEITRGQAKTLHTEDKQIRQEERDMAAQNGSHITKSEQRTLNQQENSVSRQIGK</sequence>
<keyword evidence="2" id="KW-0732">Signal</keyword>
<proteinExistence type="predicted"/>
<reference evidence="3 4" key="1">
    <citation type="submission" date="2015-11" db="EMBL/GenBank/DDBJ databases">
        <title>Exploring the genomic traits of fungus-feeding bacterial genus Collimonas.</title>
        <authorList>
            <person name="Song C."/>
            <person name="Schmidt R."/>
            <person name="de Jager V."/>
            <person name="Krzyzanowska D."/>
            <person name="Jongedijk E."/>
            <person name="Cankar K."/>
            <person name="Beekwilder J."/>
            <person name="van Veen A."/>
            <person name="de Boer W."/>
            <person name="van Veen J.A."/>
            <person name="Garbeva P."/>
        </authorList>
    </citation>
    <scope>NUCLEOTIDE SEQUENCE [LARGE SCALE GENOMIC DNA]</scope>
    <source>
        <strain evidence="3 4">Ter282</strain>
    </source>
</reference>
<feature type="region of interest" description="Disordered" evidence="1">
    <location>
        <begin position="82"/>
        <end position="114"/>
    </location>
</feature>
<protein>
    <recommendedName>
        <fullName evidence="5">Lipoprotein</fullName>
    </recommendedName>
</protein>
<feature type="compositionally biased region" description="Polar residues" evidence="1">
    <location>
        <begin position="88"/>
        <end position="114"/>
    </location>
</feature>
<evidence type="ECO:0000256" key="1">
    <source>
        <dbReference type="SAM" id="MobiDB-lite"/>
    </source>
</evidence>
<dbReference type="EMBL" id="CP013235">
    <property type="protein sequence ID" value="AMP11407.1"/>
    <property type="molecule type" value="Genomic_DNA"/>
</dbReference>
<accession>A0A127QN27</accession>
<dbReference type="PATRIC" id="fig|279058.18.peg.3666"/>
<feature type="signal peptide" evidence="2">
    <location>
        <begin position="1"/>
        <end position="29"/>
    </location>
</feature>
<evidence type="ECO:0000313" key="4">
    <source>
        <dbReference type="Proteomes" id="UP000071778"/>
    </source>
</evidence>